<gene>
    <name evidence="1" type="ORF">LCGC14_2908000</name>
</gene>
<organism evidence="1">
    <name type="scientific">marine sediment metagenome</name>
    <dbReference type="NCBI Taxonomy" id="412755"/>
    <lineage>
        <taxon>unclassified sequences</taxon>
        <taxon>metagenomes</taxon>
        <taxon>ecological metagenomes</taxon>
    </lineage>
</organism>
<dbReference type="EMBL" id="LAZR01057458">
    <property type="protein sequence ID" value="KKK72030.1"/>
    <property type="molecule type" value="Genomic_DNA"/>
</dbReference>
<proteinExistence type="predicted"/>
<feature type="non-terminal residue" evidence="1">
    <location>
        <position position="114"/>
    </location>
</feature>
<evidence type="ECO:0008006" key="2">
    <source>
        <dbReference type="Google" id="ProtNLM"/>
    </source>
</evidence>
<dbReference type="Gene3D" id="3.40.50.300">
    <property type="entry name" value="P-loop containing nucleotide triphosphate hydrolases"/>
    <property type="match status" value="1"/>
</dbReference>
<comment type="caution">
    <text evidence="1">The sequence shown here is derived from an EMBL/GenBank/DDBJ whole genome shotgun (WGS) entry which is preliminary data.</text>
</comment>
<sequence length="114" mass="13248">MSIITISRESYYLGQKIAEKIAQKLDFACFSRDTLLEALGEFQIPEIKLIRNIQDAISVLDRFPYGKERYIESMRLAALKQFQKDNVVYHGLAGHFFVQDISHVLKVRIIQDLE</sequence>
<protein>
    <recommendedName>
        <fullName evidence="2">Cytidylate kinase-like family protein</fullName>
    </recommendedName>
</protein>
<name>A0A0F8YEA3_9ZZZZ</name>
<dbReference type="AlphaFoldDB" id="A0A0F8YEA3"/>
<reference evidence="1" key="1">
    <citation type="journal article" date="2015" name="Nature">
        <title>Complex archaea that bridge the gap between prokaryotes and eukaryotes.</title>
        <authorList>
            <person name="Spang A."/>
            <person name="Saw J.H."/>
            <person name="Jorgensen S.L."/>
            <person name="Zaremba-Niedzwiedzka K."/>
            <person name="Martijn J."/>
            <person name="Lind A.E."/>
            <person name="van Eijk R."/>
            <person name="Schleper C."/>
            <person name="Guy L."/>
            <person name="Ettema T.J."/>
        </authorList>
    </citation>
    <scope>NUCLEOTIDE SEQUENCE</scope>
</reference>
<dbReference type="Pfam" id="PF13189">
    <property type="entry name" value="Cytidylate_kin2"/>
    <property type="match status" value="1"/>
</dbReference>
<accession>A0A0F8YEA3</accession>
<dbReference type="InterPro" id="IPR027417">
    <property type="entry name" value="P-loop_NTPase"/>
</dbReference>
<evidence type="ECO:0000313" key="1">
    <source>
        <dbReference type="EMBL" id="KKK72030.1"/>
    </source>
</evidence>